<evidence type="ECO:0000256" key="2">
    <source>
        <dbReference type="ARBA" id="ARBA00023315"/>
    </source>
</evidence>
<keyword evidence="1 4" id="KW-0808">Transferase</keyword>
<keyword evidence="2" id="KW-0012">Acyltransferase</keyword>
<dbReference type="PROSITE" id="PS51186">
    <property type="entry name" value="GNAT"/>
    <property type="match status" value="1"/>
</dbReference>
<dbReference type="Pfam" id="PF00583">
    <property type="entry name" value="Acetyltransf_1"/>
    <property type="match status" value="1"/>
</dbReference>
<dbReference type="PANTHER" id="PTHR43877">
    <property type="entry name" value="AMINOALKYLPHOSPHONATE N-ACETYLTRANSFERASE-RELATED-RELATED"/>
    <property type="match status" value="1"/>
</dbReference>
<evidence type="ECO:0000313" key="5">
    <source>
        <dbReference type="Proteomes" id="UP000572051"/>
    </source>
</evidence>
<accession>A0A7Z0ETF7</accession>
<dbReference type="RefSeq" id="WP_179829158.1">
    <property type="nucleotide sequence ID" value="NZ_JACCFS010000001.1"/>
</dbReference>
<dbReference type="AlphaFoldDB" id="A0A7Z0ETF7"/>
<dbReference type="InterPro" id="IPR000182">
    <property type="entry name" value="GNAT_dom"/>
</dbReference>
<dbReference type="InterPro" id="IPR016181">
    <property type="entry name" value="Acyl_CoA_acyltransferase"/>
</dbReference>
<dbReference type="EMBL" id="JACCFS010000001">
    <property type="protein sequence ID" value="NYJ37988.1"/>
    <property type="molecule type" value="Genomic_DNA"/>
</dbReference>
<dbReference type="CDD" id="cd04301">
    <property type="entry name" value="NAT_SF"/>
    <property type="match status" value="1"/>
</dbReference>
<organism evidence="4 5">
    <name type="scientific">Nocardiopsis aegyptia</name>
    <dbReference type="NCBI Taxonomy" id="220378"/>
    <lineage>
        <taxon>Bacteria</taxon>
        <taxon>Bacillati</taxon>
        <taxon>Actinomycetota</taxon>
        <taxon>Actinomycetes</taxon>
        <taxon>Streptosporangiales</taxon>
        <taxon>Nocardiopsidaceae</taxon>
        <taxon>Nocardiopsis</taxon>
    </lineage>
</organism>
<dbReference type="InterPro" id="IPR050832">
    <property type="entry name" value="Bact_Acetyltransf"/>
</dbReference>
<sequence length="181" mass="19739">MAHTSAGGAEATGTARADEIRVLRVHHDDPRVQGLLDGLLAEYTERYGAEGAANELAMYPVSEFAAPHGRIVLAELDGRVVAGGAVRPYKQGRTDMADTAEFKRVWTSADHRRRGLARRVMAALEETARDLGYTRALLFTGPAQPEAVALYERIGYTALDPAELDELPHRSSLPFARDLRG</sequence>
<evidence type="ECO:0000313" key="4">
    <source>
        <dbReference type="EMBL" id="NYJ37988.1"/>
    </source>
</evidence>
<dbReference type="GO" id="GO:0016747">
    <property type="term" value="F:acyltransferase activity, transferring groups other than amino-acyl groups"/>
    <property type="evidence" value="ECO:0007669"/>
    <property type="project" value="InterPro"/>
</dbReference>
<dbReference type="Gene3D" id="3.40.630.30">
    <property type="match status" value="1"/>
</dbReference>
<dbReference type="SUPFAM" id="SSF55729">
    <property type="entry name" value="Acyl-CoA N-acyltransferases (Nat)"/>
    <property type="match status" value="1"/>
</dbReference>
<evidence type="ECO:0000259" key="3">
    <source>
        <dbReference type="PROSITE" id="PS51186"/>
    </source>
</evidence>
<feature type="domain" description="N-acetyltransferase" evidence="3">
    <location>
        <begin position="18"/>
        <end position="180"/>
    </location>
</feature>
<protein>
    <submittedName>
        <fullName evidence="4">GNAT superfamily N-acetyltransferase</fullName>
    </submittedName>
</protein>
<name>A0A7Z0ETF7_9ACTN</name>
<evidence type="ECO:0000256" key="1">
    <source>
        <dbReference type="ARBA" id="ARBA00022679"/>
    </source>
</evidence>
<comment type="caution">
    <text evidence="4">The sequence shown here is derived from an EMBL/GenBank/DDBJ whole genome shotgun (WGS) entry which is preliminary data.</text>
</comment>
<dbReference type="Proteomes" id="UP000572051">
    <property type="component" value="Unassembled WGS sequence"/>
</dbReference>
<proteinExistence type="predicted"/>
<dbReference type="PANTHER" id="PTHR43877:SF2">
    <property type="entry name" value="AMINOALKYLPHOSPHONATE N-ACETYLTRANSFERASE-RELATED"/>
    <property type="match status" value="1"/>
</dbReference>
<reference evidence="4 5" key="1">
    <citation type="submission" date="2020-07" db="EMBL/GenBank/DDBJ databases">
        <title>Sequencing the genomes of 1000 actinobacteria strains.</title>
        <authorList>
            <person name="Klenk H.-P."/>
        </authorList>
    </citation>
    <scope>NUCLEOTIDE SEQUENCE [LARGE SCALE GENOMIC DNA]</scope>
    <source>
        <strain evidence="4 5">DSM 44442</strain>
    </source>
</reference>
<gene>
    <name evidence="4" type="ORF">HNR10_005869</name>
</gene>
<keyword evidence="5" id="KW-1185">Reference proteome</keyword>